<evidence type="ECO:0000256" key="2">
    <source>
        <dbReference type="SAM" id="SignalP"/>
    </source>
</evidence>
<dbReference type="PANTHER" id="PTHR42928">
    <property type="entry name" value="TRICARBOXYLATE-BINDING PROTEIN"/>
    <property type="match status" value="1"/>
</dbReference>
<dbReference type="Proteomes" id="UP000281547">
    <property type="component" value="Unassembled WGS sequence"/>
</dbReference>
<keyword evidence="2" id="KW-0732">Signal</keyword>
<name>A0A433X7R9_9HYPH</name>
<organism evidence="3 4">
    <name type="scientific">Arsenicitalea aurantiaca</name>
    <dbReference type="NCBI Taxonomy" id="1783274"/>
    <lineage>
        <taxon>Bacteria</taxon>
        <taxon>Pseudomonadati</taxon>
        <taxon>Pseudomonadota</taxon>
        <taxon>Alphaproteobacteria</taxon>
        <taxon>Hyphomicrobiales</taxon>
        <taxon>Devosiaceae</taxon>
        <taxon>Arsenicitalea</taxon>
    </lineage>
</organism>
<dbReference type="CDD" id="cd07012">
    <property type="entry name" value="PBP2_Bug_TTT"/>
    <property type="match status" value="1"/>
</dbReference>
<dbReference type="OrthoDB" id="7375033at2"/>
<sequence>MKLKSIALAAGLAVSALATGAIAQDYPSRSITMIVPYGPGGGVGINARALAPHLGAALGQEVVVEHREGGGGVTGHTMGATAAPDGYTITMVSPGIAAAPLVIEGVAFTPEDYAYIGQVTFVPQFIVVSNESEYETLEDLIADLQARPGQVSAPQVTGWPSSAIAQTVFLSEADAQALEVPGFGGGGDRISAILGNHIDFAFMNLNEAQPLYEAGQARVLAVAAPERVEAMPDVPTFEELGYAVNTGVWRSIAVPAGTPQEIRNILEAALEEAMASPELAADFEQVGLSIDYLDAEATQALVMEEYEGLRQVLIDAGVELAQND</sequence>
<dbReference type="EMBL" id="RZNJ01000004">
    <property type="protein sequence ID" value="RUT30088.1"/>
    <property type="molecule type" value="Genomic_DNA"/>
</dbReference>
<proteinExistence type="inferred from homology"/>
<dbReference type="SUPFAM" id="SSF53850">
    <property type="entry name" value="Periplasmic binding protein-like II"/>
    <property type="match status" value="1"/>
</dbReference>
<dbReference type="Pfam" id="PF03401">
    <property type="entry name" value="TctC"/>
    <property type="match status" value="1"/>
</dbReference>
<comment type="similarity">
    <text evidence="1">Belongs to the UPF0065 (bug) family.</text>
</comment>
<dbReference type="InterPro" id="IPR042100">
    <property type="entry name" value="Bug_dom1"/>
</dbReference>
<dbReference type="InterPro" id="IPR005064">
    <property type="entry name" value="BUG"/>
</dbReference>
<dbReference type="AlphaFoldDB" id="A0A433X7R9"/>
<protein>
    <submittedName>
        <fullName evidence="3">Tripartite tricarboxylate transporter substrate binding protein</fullName>
    </submittedName>
</protein>
<evidence type="ECO:0000256" key="1">
    <source>
        <dbReference type="ARBA" id="ARBA00006987"/>
    </source>
</evidence>
<evidence type="ECO:0000313" key="3">
    <source>
        <dbReference type="EMBL" id="RUT30088.1"/>
    </source>
</evidence>
<evidence type="ECO:0000313" key="4">
    <source>
        <dbReference type="Proteomes" id="UP000281547"/>
    </source>
</evidence>
<reference evidence="3 4" key="1">
    <citation type="journal article" date="2016" name="Int. J. Syst. Evol. Microbiol.">
        <title>Arsenicitalea aurantiaca gen. nov., sp. nov., a new member of the family Hyphomicrobiaceae, isolated from high-arsenic sediment.</title>
        <authorList>
            <person name="Mu Y."/>
            <person name="Zhou L."/>
            <person name="Zeng X.C."/>
            <person name="Liu L."/>
            <person name="Pan Y."/>
            <person name="Chen X."/>
            <person name="Wang J."/>
            <person name="Li S."/>
            <person name="Li W.J."/>
            <person name="Wang Y."/>
        </authorList>
    </citation>
    <scope>NUCLEOTIDE SEQUENCE [LARGE SCALE GENOMIC DNA]</scope>
    <source>
        <strain evidence="3 4">42-50</strain>
    </source>
</reference>
<dbReference type="RefSeq" id="WP_127188868.1">
    <property type="nucleotide sequence ID" value="NZ_RZNJ01000004.1"/>
</dbReference>
<dbReference type="PANTHER" id="PTHR42928:SF5">
    <property type="entry name" value="BLR1237 PROTEIN"/>
    <property type="match status" value="1"/>
</dbReference>
<accession>A0A433X7R9</accession>
<keyword evidence="4" id="KW-1185">Reference proteome</keyword>
<feature type="chain" id="PRO_5019308139" evidence="2">
    <location>
        <begin position="24"/>
        <end position="324"/>
    </location>
</feature>
<feature type="signal peptide" evidence="2">
    <location>
        <begin position="1"/>
        <end position="23"/>
    </location>
</feature>
<dbReference type="Gene3D" id="3.40.190.150">
    <property type="entry name" value="Bordetella uptake gene, domain 1"/>
    <property type="match status" value="1"/>
</dbReference>
<comment type="caution">
    <text evidence="3">The sequence shown here is derived from an EMBL/GenBank/DDBJ whole genome shotgun (WGS) entry which is preliminary data.</text>
</comment>
<dbReference type="PIRSF" id="PIRSF017082">
    <property type="entry name" value="YflP"/>
    <property type="match status" value="1"/>
</dbReference>
<gene>
    <name evidence="3" type="ORF">EMQ25_12220</name>
</gene>
<dbReference type="Gene3D" id="3.40.190.10">
    <property type="entry name" value="Periplasmic binding protein-like II"/>
    <property type="match status" value="1"/>
</dbReference>